<dbReference type="InterPro" id="IPR007652">
    <property type="entry name" value="A1-4-GlycosylTfrase_dom"/>
</dbReference>
<dbReference type="AlphaFoldDB" id="A0A7R8WJH9"/>
<name>A0A7R8WJH9_9CRUS</name>
<reference evidence="9" key="1">
    <citation type="submission" date="2020-11" db="EMBL/GenBank/DDBJ databases">
        <authorList>
            <person name="Tran Van P."/>
        </authorList>
    </citation>
    <scope>NUCLEOTIDE SEQUENCE</scope>
</reference>
<dbReference type="GO" id="GO:0016758">
    <property type="term" value="F:hexosyltransferase activity"/>
    <property type="evidence" value="ECO:0007669"/>
    <property type="project" value="TreeGrafter"/>
</dbReference>
<feature type="region of interest" description="Disordered" evidence="7">
    <location>
        <begin position="643"/>
        <end position="714"/>
    </location>
</feature>
<dbReference type="Gene3D" id="3.90.550.20">
    <property type="match status" value="1"/>
</dbReference>
<evidence type="ECO:0000256" key="5">
    <source>
        <dbReference type="ARBA" id="ARBA00023034"/>
    </source>
</evidence>
<proteinExistence type="inferred from homology"/>
<evidence type="ECO:0000256" key="7">
    <source>
        <dbReference type="SAM" id="MobiDB-lite"/>
    </source>
</evidence>
<dbReference type="EMBL" id="OB665311">
    <property type="protein sequence ID" value="CAD7232914.1"/>
    <property type="molecule type" value="Genomic_DNA"/>
</dbReference>
<comment type="subcellular location">
    <subcellularLocation>
        <location evidence="1">Golgi apparatus membrane</location>
        <topology evidence="1">Single-pass type II membrane protein</topology>
    </subcellularLocation>
</comment>
<dbReference type="OrthoDB" id="409543at2759"/>
<evidence type="ECO:0000256" key="3">
    <source>
        <dbReference type="ARBA" id="ARBA00022676"/>
    </source>
</evidence>
<evidence type="ECO:0000256" key="6">
    <source>
        <dbReference type="ARBA" id="ARBA00023136"/>
    </source>
</evidence>
<evidence type="ECO:0000259" key="8">
    <source>
        <dbReference type="Pfam" id="PF04572"/>
    </source>
</evidence>
<dbReference type="Pfam" id="PF04572">
    <property type="entry name" value="Gb3_synth"/>
    <property type="match status" value="1"/>
</dbReference>
<protein>
    <recommendedName>
        <fullName evidence="8">Alpha 1,4-glycosyltransferase domain-containing protein</fullName>
    </recommendedName>
</protein>
<dbReference type="GO" id="GO:0006688">
    <property type="term" value="P:glycosphingolipid biosynthetic process"/>
    <property type="evidence" value="ECO:0007669"/>
    <property type="project" value="TreeGrafter"/>
</dbReference>
<accession>A0A7R8WJH9</accession>
<feature type="non-terminal residue" evidence="9">
    <location>
        <position position="1"/>
    </location>
</feature>
<feature type="compositionally biased region" description="Polar residues" evidence="7">
    <location>
        <begin position="687"/>
        <end position="704"/>
    </location>
</feature>
<evidence type="ECO:0000256" key="2">
    <source>
        <dbReference type="ARBA" id="ARBA00009003"/>
    </source>
</evidence>
<dbReference type="SUPFAM" id="SSF53448">
    <property type="entry name" value="Nucleotide-diphospho-sugar transferases"/>
    <property type="match status" value="1"/>
</dbReference>
<evidence type="ECO:0000256" key="4">
    <source>
        <dbReference type="ARBA" id="ARBA00022679"/>
    </source>
</evidence>
<organism evidence="9">
    <name type="scientific">Cyprideis torosa</name>
    <dbReference type="NCBI Taxonomy" id="163714"/>
    <lineage>
        <taxon>Eukaryota</taxon>
        <taxon>Metazoa</taxon>
        <taxon>Ecdysozoa</taxon>
        <taxon>Arthropoda</taxon>
        <taxon>Crustacea</taxon>
        <taxon>Oligostraca</taxon>
        <taxon>Ostracoda</taxon>
        <taxon>Podocopa</taxon>
        <taxon>Podocopida</taxon>
        <taxon>Cytherocopina</taxon>
        <taxon>Cytheroidea</taxon>
        <taxon>Cytherideidae</taxon>
        <taxon>Cyprideis</taxon>
    </lineage>
</organism>
<dbReference type="InterPro" id="IPR051981">
    <property type="entry name" value="Glycosyltransf_32"/>
</dbReference>
<feature type="region of interest" description="Disordered" evidence="7">
    <location>
        <begin position="744"/>
        <end position="788"/>
    </location>
</feature>
<dbReference type="GO" id="GO:0000139">
    <property type="term" value="C:Golgi membrane"/>
    <property type="evidence" value="ECO:0007669"/>
    <property type="project" value="UniProtKB-SubCell"/>
</dbReference>
<dbReference type="PANTHER" id="PTHR12042">
    <property type="entry name" value="LACTOSYLCERAMIDE 4-ALPHA-GALACTOSYLTRANSFERASE ALPHA- 1,4-GALACTOSYLTRANSFERASE"/>
    <property type="match status" value="1"/>
</dbReference>
<dbReference type="Pfam" id="PF04488">
    <property type="entry name" value="Gly_transf_sug"/>
    <property type="match status" value="1"/>
</dbReference>
<dbReference type="InterPro" id="IPR029044">
    <property type="entry name" value="Nucleotide-diphossugar_trans"/>
</dbReference>
<comment type="similarity">
    <text evidence="2">Belongs to the glycosyltransferase 32 family.</text>
</comment>
<keyword evidence="5" id="KW-0333">Golgi apparatus</keyword>
<feature type="domain" description="Alpha 1,4-glycosyltransferase" evidence="8">
    <location>
        <begin position="266"/>
        <end position="314"/>
    </location>
</feature>
<keyword evidence="6" id="KW-0472">Membrane</keyword>
<evidence type="ECO:0000256" key="1">
    <source>
        <dbReference type="ARBA" id="ARBA00004323"/>
    </source>
</evidence>
<keyword evidence="3" id="KW-0328">Glycosyltransferase</keyword>
<dbReference type="PANTHER" id="PTHR12042:SF21">
    <property type="entry name" value="ALPHA1,4-GALACTOSYLTRANSFERASE 1-RELATED"/>
    <property type="match status" value="1"/>
</dbReference>
<keyword evidence="4" id="KW-0808">Transferase</keyword>
<sequence length="850" mass="94283">MFDMVMCRCRKSISVIGFKNRSAKLLYILSFISITAWIVRHPFPEVPSQGNFLEDLSDGQPGTHFVPLDQARDITTELLKVYDNDPGHSEIRRLITRLPPARPMLSTLRRHETHPIFLVETRGRESLTTRIACAVESAAKYHPNSKIFLLMTSEFLVLDPSSLSVLQIKNVNVAYLNLKDFFEGTALDSWFHSKERRSSPHVVSHTSDAIRFALLYEFGGTFLDTDVIVLKPFSQLRSTLGLQGKKVDPLANGAVLINFDLSPDGEPHPLISTLVQELPKNYKPKVWGCIGPNLITRVLKSEEWCNATVLSKPRQQVSYYPDDCPFPRFTVRRTCCVSFCLSLAEKYVEMLPRVGGAISNQVEIGDVALMSDDSLKRYAVVADNRGIDDVDDAPVWSMNFDVDISKLTLTRFMATARSEGKAEVVFEKRIFDMPTMLDLSVLYVSGNRKQLELMWQSLLKHQPKFIDSLKKGLSFVPTVLDSLGPAAASSSADVCTLVSDSCLSIRAFLETCPEAVPLAWSAEVHHSFSGFYERVLNASTLGSSVQGKPCVRAKKAILSLYRHLVLENCIQPSLRGENPSQNILDLIDAFQLSLDNEPTFMHDYLLNFPLAVDWLPMSERLQKSHDAANRDFLSQKMQPSLSLAQQIPVKKTESPAPSPATSSSKKGGARPKVPLPAVPQEQPLSEVGTSGQVHTIPSSTTPAVPSNGPPSREENRACLAHYDMDPEAVIDALLTENLPDHLSRMDRAAPDASPTSSSEGASKKTSKLGAKPKQPSPPSTVKAVPEGAKIYKKDRRNLQSDLKAEYVDKSHLVGSVRDAILHTQFEAEVAEDLDPMLQKDMEPLNIAFEY</sequence>
<evidence type="ECO:0000313" key="9">
    <source>
        <dbReference type="EMBL" id="CAD7232914.1"/>
    </source>
</evidence>
<gene>
    <name evidence="9" type="ORF">CTOB1V02_LOCUS10739</name>
</gene>
<dbReference type="InterPro" id="IPR007577">
    <property type="entry name" value="GlycoTrfase_DXD_sugar-bd_CS"/>
</dbReference>